<feature type="domain" description="Cation-transporting P-type ATPase C-terminal" evidence="6">
    <location>
        <begin position="4"/>
        <end position="96"/>
    </location>
</feature>
<dbReference type="InterPro" id="IPR023298">
    <property type="entry name" value="ATPase_P-typ_TM_dom_sf"/>
</dbReference>
<proteinExistence type="predicted"/>
<dbReference type="SUPFAM" id="SSF81665">
    <property type="entry name" value="Calcium ATPase, transmembrane domain M"/>
    <property type="match status" value="1"/>
</dbReference>
<sequence>MFHAKEHEFHTGWFIESVVFATLIVLIVRSQTPFFKNKPSPCLATASVLVAALVIIIPSAPLAGLFGFTPVPLLSYGVILSIFALYIISAELMKRWFYRELSMRKGLDA</sequence>
<dbReference type="GO" id="GO:0005886">
    <property type="term" value="C:plasma membrane"/>
    <property type="evidence" value="ECO:0007669"/>
    <property type="project" value="UniProtKB-SubCell"/>
</dbReference>
<dbReference type="GO" id="GO:0015444">
    <property type="term" value="F:P-type magnesium transporter activity"/>
    <property type="evidence" value="ECO:0007669"/>
    <property type="project" value="InterPro"/>
</dbReference>
<evidence type="ECO:0000256" key="4">
    <source>
        <dbReference type="ARBA" id="ARBA00022842"/>
    </source>
</evidence>
<comment type="subcellular location">
    <subcellularLocation>
        <location evidence="1">Cell membrane</location>
        <topology evidence="1">Multi-pass membrane protein</topology>
    </subcellularLocation>
</comment>
<keyword evidence="5" id="KW-1133">Transmembrane helix</keyword>
<evidence type="ECO:0000256" key="2">
    <source>
        <dbReference type="ARBA" id="ARBA00022475"/>
    </source>
</evidence>
<dbReference type="Proteomes" id="UP000297065">
    <property type="component" value="Chromosome"/>
</dbReference>
<name>A0A4P7UMC1_DESDE</name>
<evidence type="ECO:0000256" key="3">
    <source>
        <dbReference type="ARBA" id="ARBA00022553"/>
    </source>
</evidence>
<feature type="transmembrane region" description="Helical" evidence="5">
    <location>
        <begin position="73"/>
        <end position="93"/>
    </location>
</feature>
<keyword evidence="5" id="KW-0472">Membrane</keyword>
<evidence type="ECO:0000313" key="7">
    <source>
        <dbReference type="EMBL" id="QCC85871.1"/>
    </source>
</evidence>
<dbReference type="EMBL" id="CP036295">
    <property type="protein sequence ID" value="QCC85871.1"/>
    <property type="molecule type" value="Genomic_DNA"/>
</dbReference>
<gene>
    <name evidence="7" type="ORF">DDIC_08295</name>
</gene>
<dbReference type="Pfam" id="PF00689">
    <property type="entry name" value="Cation_ATPase_C"/>
    <property type="match status" value="1"/>
</dbReference>
<dbReference type="InterPro" id="IPR006068">
    <property type="entry name" value="ATPase_P-typ_cation-transptr_C"/>
</dbReference>
<reference evidence="7 8" key="1">
    <citation type="submission" date="2019-02" db="EMBL/GenBank/DDBJ databases">
        <title>Complete Genome Sequence of Desulfovibrio desulfuricans IC1, a Sulfonate Utilizing Anaerobe.</title>
        <authorList>
            <person name="Day L.A."/>
            <person name="De Leon K.B."/>
            <person name="Wall J.D."/>
        </authorList>
    </citation>
    <scope>NUCLEOTIDE SEQUENCE [LARGE SCALE GENOMIC DNA]</scope>
    <source>
        <strain evidence="7 8">IC1</strain>
    </source>
</reference>
<dbReference type="Gene3D" id="1.20.1110.10">
    <property type="entry name" value="Calcium-transporting ATPase, transmembrane domain"/>
    <property type="match status" value="1"/>
</dbReference>
<keyword evidence="2" id="KW-1003">Cell membrane</keyword>
<feature type="transmembrane region" description="Helical" evidence="5">
    <location>
        <begin position="42"/>
        <end position="67"/>
    </location>
</feature>
<dbReference type="AlphaFoldDB" id="A0A4P7UMC1"/>
<keyword evidence="4" id="KW-0460">Magnesium</keyword>
<dbReference type="PRINTS" id="PR01836">
    <property type="entry name" value="MGATPASE"/>
</dbReference>
<protein>
    <recommendedName>
        <fullName evidence="6">Cation-transporting P-type ATPase C-terminal domain-containing protein</fullName>
    </recommendedName>
</protein>
<keyword evidence="3" id="KW-0597">Phosphoprotein</keyword>
<dbReference type="OrthoDB" id="9814270at2"/>
<feature type="transmembrane region" description="Helical" evidence="5">
    <location>
        <begin position="12"/>
        <end position="30"/>
    </location>
</feature>
<evidence type="ECO:0000313" key="8">
    <source>
        <dbReference type="Proteomes" id="UP000297065"/>
    </source>
</evidence>
<evidence type="ECO:0000259" key="6">
    <source>
        <dbReference type="Pfam" id="PF00689"/>
    </source>
</evidence>
<evidence type="ECO:0000256" key="1">
    <source>
        <dbReference type="ARBA" id="ARBA00004651"/>
    </source>
</evidence>
<accession>A0A4P7UMC1</accession>
<evidence type="ECO:0000256" key="5">
    <source>
        <dbReference type="SAM" id="Phobius"/>
    </source>
</evidence>
<organism evidence="7 8">
    <name type="scientific">Desulfovibrio desulfuricans</name>
    <dbReference type="NCBI Taxonomy" id="876"/>
    <lineage>
        <taxon>Bacteria</taxon>
        <taxon>Pseudomonadati</taxon>
        <taxon>Thermodesulfobacteriota</taxon>
        <taxon>Desulfovibrionia</taxon>
        <taxon>Desulfovibrionales</taxon>
        <taxon>Desulfovibrionaceae</taxon>
        <taxon>Desulfovibrio</taxon>
    </lineage>
</organism>
<dbReference type="InterPro" id="IPR006415">
    <property type="entry name" value="P-type_ATPase_IIIB"/>
</dbReference>
<keyword evidence="5" id="KW-0812">Transmembrane</keyword>